<reference evidence="2" key="2">
    <citation type="submission" date="2021-05" db="EMBL/GenBank/DDBJ databases">
        <title>Protein family content uncovers lineage relationships and bacterial pathway maintenance mechanisms in DPANN archaea.</title>
        <authorList>
            <person name="Castelle C.J."/>
            <person name="Meheust R."/>
            <person name="Jaffe A.L."/>
            <person name="Seitz K."/>
            <person name="Gong X."/>
            <person name="Baker B.J."/>
            <person name="Banfield J.F."/>
        </authorList>
    </citation>
    <scope>NUCLEOTIDE SEQUENCE</scope>
    <source>
        <strain evidence="2">RIFCSPLOWO2_01_FULL_AR10_48_17</strain>
    </source>
</reference>
<dbReference type="AlphaFoldDB" id="A0A8T4L8P6"/>
<keyword evidence="2" id="KW-0378">Hydrolase</keyword>
<comment type="caution">
    <text evidence="2">The sequence shown here is derived from an EMBL/GenBank/DDBJ whole genome shotgun (WGS) entry which is preliminary data.</text>
</comment>
<dbReference type="InterPro" id="IPR036866">
    <property type="entry name" value="RibonucZ/Hydroxyglut_hydro"/>
</dbReference>
<reference evidence="2" key="1">
    <citation type="submission" date="2021-03" db="EMBL/GenBank/DDBJ databases">
        <authorList>
            <person name="Jaffe A."/>
        </authorList>
    </citation>
    <scope>NUCLEOTIDE SEQUENCE</scope>
    <source>
        <strain evidence="2">RIFCSPLOWO2_01_FULL_AR10_48_17</strain>
    </source>
</reference>
<dbReference type="InterPro" id="IPR050114">
    <property type="entry name" value="UPF0173_UPF0282_UlaG_hydrolase"/>
</dbReference>
<sequence length="237" mass="26608">MISSVGWCALVHIRFFGHAFFKLSFRGKNVLIDPFVGKTNGTIDFSCLETPKVKDSDLKDIDLVLITHEHFDHFDPELIKRIVLENNACLVCHESLVQQLELPKRFVHAISTGEHVSLRGVDIVATDAHHPKAFYPMGYLVSGNGHTVFHAGDTDLLDDFSKIKADVALLPIGGYETMDVVDAIRATKAMKPEIAIPMHYNTFKMIKADPLEFKYKIEKSILKTQPVILKAGQCFKM</sequence>
<dbReference type="EMBL" id="JAGVWC010000008">
    <property type="protein sequence ID" value="MBS3061140.1"/>
    <property type="molecule type" value="Genomic_DNA"/>
</dbReference>
<dbReference type="Gene3D" id="3.60.15.10">
    <property type="entry name" value="Ribonuclease Z/Hydroxyacylglutathione hydrolase-like"/>
    <property type="match status" value="1"/>
</dbReference>
<dbReference type="PANTHER" id="PTHR43546">
    <property type="entry name" value="UPF0173 METAL-DEPENDENT HYDROLASE MJ1163-RELATED"/>
    <property type="match status" value="1"/>
</dbReference>
<dbReference type="Proteomes" id="UP000675968">
    <property type="component" value="Unassembled WGS sequence"/>
</dbReference>
<proteinExistence type="predicted"/>
<evidence type="ECO:0000259" key="1">
    <source>
        <dbReference type="SMART" id="SM00849"/>
    </source>
</evidence>
<accession>A0A8T4L8P6</accession>
<dbReference type="Pfam" id="PF13483">
    <property type="entry name" value="Lactamase_B_3"/>
    <property type="match status" value="1"/>
</dbReference>
<dbReference type="PANTHER" id="PTHR43546:SF8">
    <property type="entry name" value="METALLO-BETA-LACTAMASE DOMAIN-CONTAINING PROTEIN"/>
    <property type="match status" value="1"/>
</dbReference>
<dbReference type="SUPFAM" id="SSF56281">
    <property type="entry name" value="Metallo-hydrolase/oxidoreductase"/>
    <property type="match status" value="1"/>
</dbReference>
<feature type="domain" description="Metallo-beta-lactamase" evidence="1">
    <location>
        <begin position="16"/>
        <end position="199"/>
    </location>
</feature>
<dbReference type="GO" id="GO:0016787">
    <property type="term" value="F:hydrolase activity"/>
    <property type="evidence" value="ECO:0007669"/>
    <property type="project" value="UniProtKB-KW"/>
</dbReference>
<protein>
    <submittedName>
        <fullName evidence="2">Metal-dependent hydrolase</fullName>
    </submittedName>
</protein>
<gene>
    <name evidence="2" type="ORF">J4215_00995</name>
</gene>
<evidence type="ECO:0000313" key="3">
    <source>
        <dbReference type="Proteomes" id="UP000675968"/>
    </source>
</evidence>
<dbReference type="InterPro" id="IPR001279">
    <property type="entry name" value="Metallo-B-lactamas"/>
</dbReference>
<name>A0A8T4L8P6_9ARCH</name>
<dbReference type="NCBIfam" id="NF001911">
    <property type="entry name" value="PRK00685.1"/>
    <property type="match status" value="1"/>
</dbReference>
<evidence type="ECO:0000313" key="2">
    <source>
        <dbReference type="EMBL" id="MBS3061140.1"/>
    </source>
</evidence>
<organism evidence="2 3">
    <name type="scientific">Candidatus Iainarchaeum sp</name>
    <dbReference type="NCBI Taxonomy" id="3101447"/>
    <lineage>
        <taxon>Archaea</taxon>
        <taxon>Candidatus Iainarchaeota</taxon>
        <taxon>Candidatus Iainarchaeia</taxon>
        <taxon>Candidatus Iainarchaeales</taxon>
        <taxon>Candidatus Iainarchaeaceae</taxon>
        <taxon>Candidatus Iainarchaeum</taxon>
    </lineage>
</organism>
<dbReference type="SMART" id="SM00849">
    <property type="entry name" value="Lactamase_B"/>
    <property type="match status" value="1"/>
</dbReference>